<dbReference type="SMART" id="SM00267">
    <property type="entry name" value="GGDEF"/>
    <property type="match status" value="1"/>
</dbReference>
<organism evidence="6 7">
    <name type="scientific">BD1-7 clade bacterium</name>
    <dbReference type="NCBI Taxonomy" id="2029982"/>
    <lineage>
        <taxon>Bacteria</taxon>
        <taxon>Pseudomonadati</taxon>
        <taxon>Pseudomonadota</taxon>
        <taxon>Gammaproteobacteria</taxon>
        <taxon>Cellvibrionales</taxon>
        <taxon>Spongiibacteraceae</taxon>
        <taxon>BD1-7 clade</taxon>
    </lineage>
</organism>
<reference evidence="6 7" key="1">
    <citation type="submission" date="2019-11" db="EMBL/GenBank/DDBJ databases">
        <authorList>
            <person name="Holert J."/>
        </authorList>
    </citation>
    <scope>NUCLEOTIDE SEQUENCE [LARGE SCALE GENOMIC DNA]</scope>
    <source>
        <strain evidence="6">BC5_2</strain>
    </source>
</reference>
<feature type="domain" description="PAS" evidence="2">
    <location>
        <begin position="162"/>
        <end position="238"/>
    </location>
</feature>
<protein>
    <submittedName>
        <fullName evidence="6">Putative signaling protein</fullName>
    </submittedName>
</protein>
<comment type="cofactor">
    <cofactor evidence="1">
        <name>Mg(2+)</name>
        <dbReference type="ChEBI" id="CHEBI:18420"/>
    </cofactor>
</comment>
<dbReference type="FunFam" id="3.30.70.270:FF:000001">
    <property type="entry name" value="Diguanylate cyclase domain protein"/>
    <property type="match status" value="1"/>
</dbReference>
<dbReference type="CDD" id="cd01949">
    <property type="entry name" value="GGDEF"/>
    <property type="match status" value="1"/>
</dbReference>
<accession>A0A5S9MT89</accession>
<dbReference type="SMART" id="SM00091">
    <property type="entry name" value="PAS"/>
    <property type="match status" value="3"/>
</dbReference>
<dbReference type="SUPFAM" id="SSF55073">
    <property type="entry name" value="Nucleotide cyclase"/>
    <property type="match status" value="1"/>
</dbReference>
<dbReference type="PROSITE" id="PS50887">
    <property type="entry name" value="GGDEF"/>
    <property type="match status" value="1"/>
</dbReference>
<dbReference type="Gene3D" id="3.30.450.20">
    <property type="entry name" value="PAS domain"/>
    <property type="match status" value="3"/>
</dbReference>
<dbReference type="CDD" id="cd01948">
    <property type="entry name" value="EAL"/>
    <property type="match status" value="1"/>
</dbReference>
<dbReference type="InterPro" id="IPR035919">
    <property type="entry name" value="EAL_sf"/>
</dbReference>
<dbReference type="InterPro" id="IPR000160">
    <property type="entry name" value="GGDEF_dom"/>
</dbReference>
<dbReference type="SUPFAM" id="SSF55785">
    <property type="entry name" value="PYP-like sensor domain (PAS domain)"/>
    <property type="match status" value="3"/>
</dbReference>
<dbReference type="InterPro" id="IPR052155">
    <property type="entry name" value="Biofilm_reg_signaling"/>
</dbReference>
<sequence>MKSDYYQSQFHRSVIPQWLIETGPLQAFLEEHELHTPVAAEAYANSHQDFLPSIAARIQIMDVNATACQLYQVDECLEEFNRTYRNDLSCDTALQLCYAVLSIPTSKRRHVFYSHLEKLGQASRTLWTNVEVPGTQQLALGLLVSAVDVTPVETAEKELEERQQFLSTVLKTVPDFLMIFDFERRESIFQNDDIALSLGYSPEEIEQTQGNFVSYITHPDDKLSPEEMLKMHSELAADEVFAVTIRLQDHLGNWRHFYFRSAALERDEQDNVINAVVVARDITDVLKTRQILSEQQRRYQLLADSFSDVVITTDTLFRVNYISPSVRDVLGFAPADVIKDSRLLDILGLKTIADSLARRLADSVMRPEADADSEPTEIVETFGTNCDGELIPLELKLSILRDEHNLLEGMLIVARDITERRQNEAKQRMAAKVFENSLEGVYITNADGVIVQVNRAFSKITGHSAEAMIGEKPSRIGSGWHEITFSNDIKPSLDSSNHWEGELLSRRANGEAFVAWLSISAVYDSRDEFLGLITSFKDITEAKNSEENIKKLAYYDPLTDLPNRALFSDRLSQALQRARRNRHFVALLFLDLDGFKAVNDTMGHAVGDRLLIDVARRLRHSIRSDDTVARMGGDEFIVVLNTLVDRTTAENAAAQVAQKIVDVLNDPFFLQGKKVQIGCSIGIALYPDDSIVEDQLIKHADTAMYHAKEQGKNGYQFFTSDMHNRAQLRQDLERDLRLASLDEEFYLAYLPKFDARTRCLTGFEALLRWNHPKRGLLKPAHFLRTAEDLGMGTRLGDWVVEKACWQLREWLDEGYVGNGISINTFERHYRDKELVKTVRRALQETCVPAELLTVEISENILMQDIGFAYATLSDLRDLGVHIAIDDFALGMSSLQYLNRLPVNELKIDRQIISHVAPGSNELRLVSAIAGIALSYDCDLVAEGVERQEQLDLLLEANCGNVQGFLFSKPMQPDEVLEYLQTGQPVLLD</sequence>
<evidence type="ECO:0000259" key="5">
    <source>
        <dbReference type="PROSITE" id="PS50887"/>
    </source>
</evidence>
<dbReference type="Proteomes" id="UP000434580">
    <property type="component" value="Unassembled WGS sequence"/>
</dbReference>
<dbReference type="SUPFAM" id="SSF141868">
    <property type="entry name" value="EAL domain-like"/>
    <property type="match status" value="1"/>
</dbReference>
<feature type="domain" description="EAL" evidence="4">
    <location>
        <begin position="729"/>
        <end position="983"/>
    </location>
</feature>
<evidence type="ECO:0000313" key="7">
    <source>
        <dbReference type="Proteomes" id="UP000434580"/>
    </source>
</evidence>
<proteinExistence type="predicted"/>
<dbReference type="InterPro" id="IPR013656">
    <property type="entry name" value="PAS_4"/>
</dbReference>
<feature type="domain" description="PAS" evidence="2">
    <location>
        <begin position="426"/>
        <end position="471"/>
    </location>
</feature>
<dbReference type="Pfam" id="PF00990">
    <property type="entry name" value="GGDEF"/>
    <property type="match status" value="1"/>
</dbReference>
<dbReference type="NCBIfam" id="TIGR00254">
    <property type="entry name" value="GGDEF"/>
    <property type="match status" value="1"/>
</dbReference>
<dbReference type="InterPro" id="IPR000014">
    <property type="entry name" value="PAS"/>
</dbReference>
<dbReference type="EMBL" id="CACSII010000001">
    <property type="protein sequence ID" value="CAA0083960.1"/>
    <property type="molecule type" value="Genomic_DNA"/>
</dbReference>
<name>A0A5S9MT89_9GAMM</name>
<dbReference type="OrthoDB" id="1316910at2"/>
<feature type="domain" description="GGDEF" evidence="5">
    <location>
        <begin position="583"/>
        <end position="720"/>
    </location>
</feature>
<evidence type="ECO:0000313" key="6">
    <source>
        <dbReference type="EMBL" id="CAA0083960.1"/>
    </source>
</evidence>
<feature type="domain" description="PAC" evidence="3">
    <location>
        <begin position="377"/>
        <end position="429"/>
    </location>
</feature>
<dbReference type="PANTHER" id="PTHR44757:SF2">
    <property type="entry name" value="BIOFILM ARCHITECTURE MAINTENANCE PROTEIN MBAA"/>
    <property type="match status" value="1"/>
</dbReference>
<dbReference type="InterPro" id="IPR000700">
    <property type="entry name" value="PAS-assoc_C"/>
</dbReference>
<feature type="domain" description="PAC" evidence="3">
    <location>
        <begin position="241"/>
        <end position="294"/>
    </location>
</feature>
<dbReference type="PROSITE" id="PS50883">
    <property type="entry name" value="EAL"/>
    <property type="match status" value="1"/>
</dbReference>
<dbReference type="InterPro" id="IPR035965">
    <property type="entry name" value="PAS-like_dom_sf"/>
</dbReference>
<dbReference type="Pfam" id="PF08448">
    <property type="entry name" value="PAS_4"/>
    <property type="match status" value="1"/>
</dbReference>
<dbReference type="PANTHER" id="PTHR44757">
    <property type="entry name" value="DIGUANYLATE CYCLASE DGCP"/>
    <property type="match status" value="1"/>
</dbReference>
<dbReference type="InterPro" id="IPR001610">
    <property type="entry name" value="PAC"/>
</dbReference>
<feature type="domain" description="PAS" evidence="2">
    <location>
        <begin position="295"/>
        <end position="347"/>
    </location>
</feature>
<dbReference type="Gene3D" id="3.20.20.450">
    <property type="entry name" value="EAL domain"/>
    <property type="match status" value="1"/>
</dbReference>
<dbReference type="SMART" id="SM00086">
    <property type="entry name" value="PAC"/>
    <property type="match status" value="3"/>
</dbReference>
<dbReference type="CDD" id="cd00130">
    <property type="entry name" value="PAS"/>
    <property type="match status" value="1"/>
</dbReference>
<evidence type="ECO:0000259" key="4">
    <source>
        <dbReference type="PROSITE" id="PS50883"/>
    </source>
</evidence>
<evidence type="ECO:0000256" key="1">
    <source>
        <dbReference type="ARBA" id="ARBA00001946"/>
    </source>
</evidence>
<dbReference type="PROSITE" id="PS50113">
    <property type="entry name" value="PAC"/>
    <property type="match status" value="3"/>
</dbReference>
<dbReference type="InterPro" id="IPR043128">
    <property type="entry name" value="Rev_trsase/Diguanyl_cyclase"/>
</dbReference>
<gene>
    <name evidence="6" type="ORF">DPBNPPHM_00657</name>
</gene>
<dbReference type="SMART" id="SM00052">
    <property type="entry name" value="EAL"/>
    <property type="match status" value="1"/>
</dbReference>
<dbReference type="Pfam" id="PF00563">
    <property type="entry name" value="EAL"/>
    <property type="match status" value="1"/>
</dbReference>
<dbReference type="InterPro" id="IPR001633">
    <property type="entry name" value="EAL_dom"/>
</dbReference>
<feature type="domain" description="PAC" evidence="3">
    <location>
        <begin position="497"/>
        <end position="551"/>
    </location>
</feature>
<dbReference type="NCBIfam" id="TIGR00229">
    <property type="entry name" value="sensory_box"/>
    <property type="match status" value="3"/>
</dbReference>
<dbReference type="GO" id="GO:0003824">
    <property type="term" value="F:catalytic activity"/>
    <property type="evidence" value="ECO:0007669"/>
    <property type="project" value="UniProtKB-ARBA"/>
</dbReference>
<dbReference type="Pfam" id="PF13426">
    <property type="entry name" value="PAS_9"/>
    <property type="match status" value="2"/>
</dbReference>
<dbReference type="InterPro" id="IPR029787">
    <property type="entry name" value="Nucleotide_cyclase"/>
</dbReference>
<dbReference type="AlphaFoldDB" id="A0A5S9MT89"/>
<dbReference type="PROSITE" id="PS50112">
    <property type="entry name" value="PAS"/>
    <property type="match status" value="3"/>
</dbReference>
<dbReference type="Gene3D" id="3.30.70.270">
    <property type="match status" value="1"/>
</dbReference>
<evidence type="ECO:0000259" key="2">
    <source>
        <dbReference type="PROSITE" id="PS50112"/>
    </source>
</evidence>
<evidence type="ECO:0000259" key="3">
    <source>
        <dbReference type="PROSITE" id="PS50113"/>
    </source>
</evidence>